<dbReference type="EMBL" id="KI517384">
    <property type="protein sequence ID" value="ESQ55040.1"/>
    <property type="molecule type" value="Genomic_DNA"/>
</dbReference>
<dbReference type="Proteomes" id="UP000030689">
    <property type="component" value="Unassembled WGS sequence"/>
</dbReference>
<dbReference type="eggNOG" id="ENOG502QU97">
    <property type="taxonomic scope" value="Eukaryota"/>
</dbReference>
<reference evidence="2 3" key="1">
    <citation type="journal article" date="2013" name="Front. Plant Sci.">
        <title>The Reference Genome of the Halophytic Plant Eutrema salsugineum.</title>
        <authorList>
            <person name="Yang R."/>
            <person name="Jarvis D.E."/>
            <person name="Chen H."/>
            <person name="Beilstein M.A."/>
            <person name="Grimwood J."/>
            <person name="Jenkins J."/>
            <person name="Shu S."/>
            <person name="Prochnik S."/>
            <person name="Xin M."/>
            <person name="Ma C."/>
            <person name="Schmutz J."/>
            <person name="Wing R.A."/>
            <person name="Mitchell-Olds T."/>
            <person name="Schumaker K.S."/>
            <person name="Wang X."/>
        </authorList>
    </citation>
    <scope>NUCLEOTIDE SEQUENCE [LARGE SCALE GENOMIC DNA]</scope>
</reference>
<evidence type="ECO:0008006" key="4">
    <source>
        <dbReference type="Google" id="ProtNLM"/>
    </source>
</evidence>
<sequence length="455" mass="52109">MASISSSNNHLPMSKTRLKPLILRDYLLDDLSSCSSNGFKSFPRRQSSTVRRLLDAEIRRSRIFQNKRRIICGIAFTHAVHKASTTLLSAVKILPLPSSSVKSPSPSTKKGLLSRSFSRSFWKKLSRRELNNVDGEVEDDRELEIKRCKSFAEFLQESLDQPSDRISQVSPTDSKVSGEATLSNAAGGDSGSFGSELFTNSEATQLSSSGESETSNENDAVEDRGVVVMRSGDCVGSRVSDGSSVNDNREECVNEEKEQLSPISILECPFEDDEITPHHSHQNETEEKKLLRKSRRFEGLVRLEPVDLDKRIEQYVQRQRHVYDSHHMVEKEKDQSENQANRLFSRVKSRFIEEPNHLLASHKVDNLLLDYFKENGDNETRDDDKLVKIVEEWVMRTQEEEYMFMSWEVREKREIYVQEMRWGCINGDEIKYVVEELGNGFITFLIDELILDLSL</sequence>
<name>V4LWN0_EUTSA</name>
<dbReference type="PANTHER" id="PTHR33623:SF4">
    <property type="entry name" value="DUF4378 DOMAIN-CONTAINING PROTEIN"/>
    <property type="match status" value="1"/>
</dbReference>
<organism evidence="2 3">
    <name type="scientific">Eutrema salsugineum</name>
    <name type="common">Saltwater cress</name>
    <name type="synonym">Sisymbrium salsugineum</name>
    <dbReference type="NCBI Taxonomy" id="72664"/>
    <lineage>
        <taxon>Eukaryota</taxon>
        <taxon>Viridiplantae</taxon>
        <taxon>Streptophyta</taxon>
        <taxon>Embryophyta</taxon>
        <taxon>Tracheophyta</taxon>
        <taxon>Spermatophyta</taxon>
        <taxon>Magnoliopsida</taxon>
        <taxon>eudicotyledons</taxon>
        <taxon>Gunneridae</taxon>
        <taxon>Pentapetalae</taxon>
        <taxon>rosids</taxon>
        <taxon>malvids</taxon>
        <taxon>Brassicales</taxon>
        <taxon>Brassicaceae</taxon>
        <taxon>Eutremeae</taxon>
        <taxon>Eutrema</taxon>
    </lineage>
</organism>
<dbReference type="AlphaFoldDB" id="V4LWN0"/>
<feature type="compositionally biased region" description="Polar residues" evidence="1">
    <location>
        <begin position="197"/>
        <end position="206"/>
    </location>
</feature>
<feature type="region of interest" description="Disordered" evidence="1">
    <location>
        <begin position="162"/>
        <end position="258"/>
    </location>
</feature>
<dbReference type="OMA" id="VFTETHG"/>
<dbReference type="OrthoDB" id="668456at2759"/>
<dbReference type="KEGG" id="eus:EUTSA_v10025169mg"/>
<dbReference type="STRING" id="72664.V4LWN0"/>
<gene>
    <name evidence="2" type="ORF">EUTSA_v10025169mg</name>
</gene>
<evidence type="ECO:0000313" key="3">
    <source>
        <dbReference type="Proteomes" id="UP000030689"/>
    </source>
</evidence>
<protein>
    <recommendedName>
        <fullName evidence="4">DUF4378 domain-containing protein</fullName>
    </recommendedName>
</protein>
<dbReference type="PANTHER" id="PTHR33623">
    <property type="entry name" value="OS04G0572500 PROTEIN"/>
    <property type="match status" value="1"/>
</dbReference>
<proteinExistence type="predicted"/>
<accession>V4LWN0</accession>
<dbReference type="Gramene" id="ESQ55040">
    <property type="protein sequence ID" value="ESQ55040"/>
    <property type="gene ID" value="EUTSA_v10025169mg"/>
</dbReference>
<evidence type="ECO:0000313" key="2">
    <source>
        <dbReference type="EMBL" id="ESQ55040.1"/>
    </source>
</evidence>
<keyword evidence="3" id="KW-1185">Reference proteome</keyword>
<evidence type="ECO:0000256" key="1">
    <source>
        <dbReference type="SAM" id="MobiDB-lite"/>
    </source>
</evidence>
<feature type="compositionally biased region" description="Basic and acidic residues" evidence="1">
    <location>
        <begin position="247"/>
        <end position="258"/>
    </location>
</feature>
<feature type="compositionally biased region" description="Polar residues" evidence="1">
    <location>
        <begin position="162"/>
        <end position="184"/>
    </location>
</feature>